<dbReference type="GO" id="GO:0004674">
    <property type="term" value="F:protein serine/threonine kinase activity"/>
    <property type="evidence" value="ECO:0007669"/>
    <property type="project" value="UniProtKB-KW"/>
</dbReference>
<dbReference type="EC" id="2.7.11.1" evidence="2"/>
<keyword evidence="9" id="KW-0067">ATP-binding</keyword>
<keyword evidence="12" id="KW-0325">Glycoprotein</keyword>
<keyword evidence="5" id="KW-0812">Transmembrane</keyword>
<evidence type="ECO:0000313" key="17">
    <source>
        <dbReference type="Proteomes" id="UP000030748"/>
    </source>
</evidence>
<evidence type="ECO:0000256" key="6">
    <source>
        <dbReference type="ARBA" id="ARBA00022729"/>
    </source>
</evidence>
<dbReference type="InterPro" id="IPR011009">
    <property type="entry name" value="Kinase-like_dom_sf"/>
</dbReference>
<comment type="catalytic activity">
    <reaction evidence="14">
        <text>L-seryl-[protein] + ATP = O-phospho-L-seryl-[protein] + ADP + H(+)</text>
        <dbReference type="Rhea" id="RHEA:17989"/>
        <dbReference type="Rhea" id="RHEA-COMP:9863"/>
        <dbReference type="Rhea" id="RHEA-COMP:11604"/>
        <dbReference type="ChEBI" id="CHEBI:15378"/>
        <dbReference type="ChEBI" id="CHEBI:29999"/>
        <dbReference type="ChEBI" id="CHEBI:30616"/>
        <dbReference type="ChEBI" id="CHEBI:83421"/>
        <dbReference type="ChEBI" id="CHEBI:456216"/>
        <dbReference type="EC" id="2.7.11.1"/>
    </reaction>
</comment>
<dbReference type="SMART" id="SM00220">
    <property type="entry name" value="S_TKc"/>
    <property type="match status" value="1"/>
</dbReference>
<evidence type="ECO:0000313" key="16">
    <source>
        <dbReference type="EMBL" id="EYU34430.1"/>
    </source>
</evidence>
<dbReference type="InterPro" id="IPR000719">
    <property type="entry name" value="Prot_kinase_dom"/>
</dbReference>
<keyword evidence="10" id="KW-1133">Transmembrane helix</keyword>
<evidence type="ECO:0000256" key="12">
    <source>
        <dbReference type="ARBA" id="ARBA00023180"/>
    </source>
</evidence>
<proteinExistence type="predicted"/>
<dbReference type="PROSITE" id="PS00108">
    <property type="entry name" value="PROTEIN_KINASE_ST"/>
    <property type="match status" value="1"/>
</dbReference>
<protein>
    <recommendedName>
        <fullName evidence="2">non-specific serine/threonine protein kinase</fullName>
        <ecNumber evidence="2">2.7.11.1</ecNumber>
    </recommendedName>
</protein>
<comment type="subcellular location">
    <subcellularLocation>
        <location evidence="1">Membrane</location>
        <topology evidence="1">Single-pass type I membrane protein</topology>
    </subcellularLocation>
</comment>
<dbReference type="GO" id="GO:0005524">
    <property type="term" value="F:ATP binding"/>
    <property type="evidence" value="ECO:0007669"/>
    <property type="project" value="UniProtKB-KW"/>
</dbReference>
<keyword evidence="4" id="KW-0808">Transferase</keyword>
<keyword evidence="7" id="KW-0547">Nucleotide-binding</keyword>
<feature type="domain" description="Protein kinase" evidence="15">
    <location>
        <begin position="1"/>
        <end position="182"/>
    </location>
</feature>
<evidence type="ECO:0000256" key="13">
    <source>
        <dbReference type="ARBA" id="ARBA00047899"/>
    </source>
</evidence>
<comment type="catalytic activity">
    <reaction evidence="13">
        <text>L-threonyl-[protein] + ATP = O-phospho-L-threonyl-[protein] + ADP + H(+)</text>
        <dbReference type="Rhea" id="RHEA:46608"/>
        <dbReference type="Rhea" id="RHEA-COMP:11060"/>
        <dbReference type="Rhea" id="RHEA-COMP:11605"/>
        <dbReference type="ChEBI" id="CHEBI:15378"/>
        <dbReference type="ChEBI" id="CHEBI:30013"/>
        <dbReference type="ChEBI" id="CHEBI:30616"/>
        <dbReference type="ChEBI" id="CHEBI:61977"/>
        <dbReference type="ChEBI" id="CHEBI:456216"/>
        <dbReference type="EC" id="2.7.11.1"/>
    </reaction>
</comment>
<dbReference type="InterPro" id="IPR045874">
    <property type="entry name" value="LRK10/LRL21-25-like"/>
</dbReference>
<organism evidence="16 17">
    <name type="scientific">Erythranthe guttata</name>
    <name type="common">Yellow monkey flower</name>
    <name type="synonym">Mimulus guttatus</name>
    <dbReference type="NCBI Taxonomy" id="4155"/>
    <lineage>
        <taxon>Eukaryota</taxon>
        <taxon>Viridiplantae</taxon>
        <taxon>Streptophyta</taxon>
        <taxon>Embryophyta</taxon>
        <taxon>Tracheophyta</taxon>
        <taxon>Spermatophyta</taxon>
        <taxon>Magnoliopsida</taxon>
        <taxon>eudicotyledons</taxon>
        <taxon>Gunneridae</taxon>
        <taxon>Pentapetalae</taxon>
        <taxon>asterids</taxon>
        <taxon>lamiids</taxon>
        <taxon>Lamiales</taxon>
        <taxon>Phrymaceae</taxon>
        <taxon>Erythranthe</taxon>
    </lineage>
</organism>
<evidence type="ECO:0000256" key="10">
    <source>
        <dbReference type="ARBA" id="ARBA00022989"/>
    </source>
</evidence>
<evidence type="ECO:0000256" key="1">
    <source>
        <dbReference type="ARBA" id="ARBA00004479"/>
    </source>
</evidence>
<feature type="non-terminal residue" evidence="16">
    <location>
        <position position="1"/>
    </location>
</feature>
<name>A0A022R6E8_ERYGU</name>
<evidence type="ECO:0000256" key="8">
    <source>
        <dbReference type="ARBA" id="ARBA00022777"/>
    </source>
</evidence>
<evidence type="ECO:0000256" key="4">
    <source>
        <dbReference type="ARBA" id="ARBA00022679"/>
    </source>
</evidence>
<dbReference type="Gene3D" id="1.10.510.10">
    <property type="entry name" value="Transferase(Phosphotransferase) domain 1"/>
    <property type="match status" value="1"/>
</dbReference>
<dbReference type="SUPFAM" id="SSF56112">
    <property type="entry name" value="Protein kinase-like (PK-like)"/>
    <property type="match status" value="1"/>
</dbReference>
<dbReference type="EMBL" id="KI630689">
    <property type="protein sequence ID" value="EYU34430.1"/>
    <property type="molecule type" value="Genomic_DNA"/>
</dbReference>
<evidence type="ECO:0000256" key="7">
    <source>
        <dbReference type="ARBA" id="ARBA00022741"/>
    </source>
</evidence>
<dbReference type="GO" id="GO:0016020">
    <property type="term" value="C:membrane"/>
    <property type="evidence" value="ECO:0007669"/>
    <property type="project" value="UniProtKB-SubCell"/>
</dbReference>
<dbReference type="Proteomes" id="UP000030748">
    <property type="component" value="Unassembled WGS sequence"/>
</dbReference>
<evidence type="ECO:0000256" key="3">
    <source>
        <dbReference type="ARBA" id="ARBA00022527"/>
    </source>
</evidence>
<gene>
    <name evidence="16" type="ORF">MIMGU_mgv1a023049mg</name>
</gene>
<dbReference type="InterPro" id="IPR008271">
    <property type="entry name" value="Ser/Thr_kinase_AS"/>
</dbReference>
<evidence type="ECO:0000256" key="2">
    <source>
        <dbReference type="ARBA" id="ARBA00012513"/>
    </source>
</evidence>
<dbReference type="STRING" id="4155.A0A022R6E8"/>
<evidence type="ECO:0000256" key="9">
    <source>
        <dbReference type="ARBA" id="ARBA00022840"/>
    </source>
</evidence>
<evidence type="ECO:0000256" key="14">
    <source>
        <dbReference type="ARBA" id="ARBA00048679"/>
    </source>
</evidence>
<evidence type="ECO:0000256" key="11">
    <source>
        <dbReference type="ARBA" id="ARBA00023136"/>
    </source>
</evidence>
<dbReference type="FunFam" id="1.10.510.10:FF:001023">
    <property type="entry name" value="Os07g0541700 protein"/>
    <property type="match status" value="1"/>
</dbReference>
<evidence type="ECO:0000256" key="5">
    <source>
        <dbReference type="ARBA" id="ARBA00022692"/>
    </source>
</evidence>
<dbReference type="PROSITE" id="PS50011">
    <property type="entry name" value="PROTEIN_KINASE_DOM"/>
    <property type="match status" value="1"/>
</dbReference>
<dbReference type="PANTHER" id="PTHR27009">
    <property type="entry name" value="RUST RESISTANCE KINASE LR10-RELATED"/>
    <property type="match status" value="1"/>
</dbReference>
<reference evidence="16 17" key="1">
    <citation type="journal article" date="2013" name="Proc. Natl. Acad. Sci. U.S.A.">
        <title>Fine-scale variation in meiotic recombination in Mimulus inferred from population shotgun sequencing.</title>
        <authorList>
            <person name="Hellsten U."/>
            <person name="Wright K.M."/>
            <person name="Jenkins J."/>
            <person name="Shu S."/>
            <person name="Yuan Y."/>
            <person name="Wessler S.R."/>
            <person name="Schmutz J."/>
            <person name="Willis J.H."/>
            <person name="Rokhsar D.S."/>
        </authorList>
    </citation>
    <scope>NUCLEOTIDE SEQUENCE [LARGE SCALE GENOMIC DNA]</scope>
    <source>
        <strain evidence="17">cv. DUN x IM62</strain>
    </source>
</reference>
<sequence>VHCNMIIVNIVNLLGFCFDRNKRALVYEFMPNKSLDKFVSNNCLDLEKVYNIAVEVAKSLEYLHTWCNARIVHFDIKSKNILLDEDFCLKISDFGLAKLGKKKPSVISMLGTRGTIGYTAPDVLSRNFGRVSHKSNVHSYGMMVLEMAGAKQIGGTGEVLLSSEDYFPDKIYENRPSLHTLT</sequence>
<dbReference type="AlphaFoldDB" id="A0A022R6E8"/>
<keyword evidence="11" id="KW-0472">Membrane</keyword>
<dbReference type="Pfam" id="PF00069">
    <property type="entry name" value="Pkinase"/>
    <property type="match status" value="1"/>
</dbReference>
<keyword evidence="8" id="KW-0418">Kinase</keyword>
<keyword evidence="17" id="KW-1185">Reference proteome</keyword>
<keyword evidence="6" id="KW-0732">Signal</keyword>
<evidence type="ECO:0000259" key="15">
    <source>
        <dbReference type="PROSITE" id="PS50011"/>
    </source>
</evidence>
<keyword evidence="3" id="KW-0723">Serine/threonine-protein kinase</keyword>
<accession>A0A022R6E8</accession>